<feature type="region of interest" description="Disordered" evidence="7">
    <location>
        <begin position="1"/>
        <end position="43"/>
    </location>
</feature>
<organism evidence="9 10">
    <name type="scientific">Pseudocercospora eumusae</name>
    <dbReference type="NCBI Taxonomy" id="321146"/>
    <lineage>
        <taxon>Eukaryota</taxon>
        <taxon>Fungi</taxon>
        <taxon>Dikarya</taxon>
        <taxon>Ascomycota</taxon>
        <taxon>Pezizomycotina</taxon>
        <taxon>Dothideomycetes</taxon>
        <taxon>Dothideomycetidae</taxon>
        <taxon>Mycosphaerellales</taxon>
        <taxon>Mycosphaerellaceae</taxon>
        <taxon>Pseudocercospora</taxon>
    </lineage>
</organism>
<dbReference type="GO" id="GO:0005737">
    <property type="term" value="C:cytoplasm"/>
    <property type="evidence" value="ECO:0007669"/>
    <property type="project" value="TreeGrafter"/>
</dbReference>
<dbReference type="AlphaFoldDB" id="A0A139HDK3"/>
<dbReference type="PROSITE" id="PS00107">
    <property type="entry name" value="PROTEIN_KINASE_ATP"/>
    <property type="match status" value="1"/>
</dbReference>
<keyword evidence="4 6" id="KW-0067">ATP-binding</keyword>
<feature type="binding site" evidence="6">
    <location>
        <position position="223"/>
    </location>
    <ligand>
        <name>ATP</name>
        <dbReference type="ChEBI" id="CHEBI:30616"/>
    </ligand>
</feature>
<dbReference type="EMBL" id="LFZN01000072">
    <property type="protein sequence ID" value="KXT00507.1"/>
    <property type="molecule type" value="Genomic_DNA"/>
</dbReference>
<comment type="similarity">
    <text evidence="5">Belongs to the protein kinase superfamily. Ser/Thr protein kinase family. GCN2 subfamily.</text>
</comment>
<proteinExistence type="inferred from homology"/>
<evidence type="ECO:0000256" key="2">
    <source>
        <dbReference type="ARBA" id="ARBA00022741"/>
    </source>
</evidence>
<dbReference type="GO" id="GO:0005524">
    <property type="term" value="F:ATP binding"/>
    <property type="evidence" value="ECO:0007669"/>
    <property type="project" value="UniProtKB-UniRule"/>
</dbReference>
<evidence type="ECO:0000256" key="3">
    <source>
        <dbReference type="ARBA" id="ARBA00022777"/>
    </source>
</evidence>
<dbReference type="STRING" id="321146.A0A139HDK3"/>
<dbReference type="Gene3D" id="1.10.510.10">
    <property type="entry name" value="Transferase(Phosphotransferase) domain 1"/>
    <property type="match status" value="1"/>
</dbReference>
<dbReference type="OrthoDB" id="1405469at2759"/>
<dbReference type="InterPro" id="IPR000719">
    <property type="entry name" value="Prot_kinase_dom"/>
</dbReference>
<feature type="domain" description="Protein kinase" evidence="8">
    <location>
        <begin position="193"/>
        <end position="609"/>
    </location>
</feature>
<dbReference type="GO" id="GO:0005634">
    <property type="term" value="C:nucleus"/>
    <property type="evidence" value="ECO:0007669"/>
    <property type="project" value="TreeGrafter"/>
</dbReference>
<evidence type="ECO:0000256" key="4">
    <source>
        <dbReference type="ARBA" id="ARBA00022840"/>
    </source>
</evidence>
<keyword evidence="2 6" id="KW-0547">Nucleotide-binding</keyword>
<dbReference type="InterPro" id="IPR050339">
    <property type="entry name" value="CC_SR_Kinase"/>
</dbReference>
<keyword evidence="10" id="KW-1185">Reference proteome</keyword>
<dbReference type="Pfam" id="PF00069">
    <property type="entry name" value="Pkinase"/>
    <property type="match status" value="2"/>
</dbReference>
<gene>
    <name evidence="9" type="ORF">AC578_4058</name>
</gene>
<evidence type="ECO:0000256" key="1">
    <source>
        <dbReference type="ARBA" id="ARBA00022679"/>
    </source>
</evidence>
<evidence type="ECO:0000259" key="8">
    <source>
        <dbReference type="PROSITE" id="PS50011"/>
    </source>
</evidence>
<keyword evidence="1" id="KW-0808">Transferase</keyword>
<dbReference type="PROSITE" id="PS50011">
    <property type="entry name" value="PROTEIN_KINASE_DOM"/>
    <property type="match status" value="1"/>
</dbReference>
<dbReference type="PROSITE" id="PS00108">
    <property type="entry name" value="PROTEIN_KINASE_ST"/>
    <property type="match status" value="1"/>
</dbReference>
<dbReference type="GO" id="GO:0004672">
    <property type="term" value="F:protein kinase activity"/>
    <property type="evidence" value="ECO:0007669"/>
    <property type="project" value="InterPro"/>
</dbReference>
<dbReference type="InterPro" id="IPR017441">
    <property type="entry name" value="Protein_kinase_ATP_BS"/>
</dbReference>
<evidence type="ECO:0000256" key="5">
    <source>
        <dbReference type="ARBA" id="ARBA00037982"/>
    </source>
</evidence>
<reference evidence="9 10" key="1">
    <citation type="submission" date="2015-07" db="EMBL/GenBank/DDBJ databases">
        <title>Comparative genomics of the Sigatoka disease complex on banana suggests a link between parallel evolutionary changes in Pseudocercospora fijiensis and Pseudocercospora eumusae and increased virulence on the banana host.</title>
        <authorList>
            <person name="Chang T.-C."/>
            <person name="Salvucci A."/>
            <person name="Crous P.W."/>
            <person name="Stergiopoulos I."/>
        </authorList>
    </citation>
    <scope>NUCLEOTIDE SEQUENCE [LARGE SCALE GENOMIC DNA]</scope>
    <source>
        <strain evidence="9 10">CBS 114824</strain>
    </source>
</reference>
<keyword evidence="3" id="KW-0418">Kinase</keyword>
<dbReference type="SUPFAM" id="SSF56112">
    <property type="entry name" value="Protein kinase-like (PK-like)"/>
    <property type="match status" value="1"/>
</dbReference>
<sequence length="609" mass="66255">MSKFFRSADSSGSESSSDEEDGEEVLSNSSSQLSIGEPQNEHRTNDNALALERPRQASGLGRDVLLHALLEEKCMRQVLERRRREGRDLNDKDDIEREVNEVYSQLSTQLASLNLVLPGLHADRHRAARHIARDGLNHIMSGPIVGSQHAAFPAHVRRLLTASSESSNPSSPGSLLDSVAIPSMLPSRYEHDFDEIGVLGRGGFGEVYQVRHKLDNNIYAVKKIPIRPSLINEISRGGQAALDKLLAEVRSLSRLQHPNVVRYYNSWIEWSVGTGQNSSSSNVFMATSDSQHVIGGAETESDSKSFESLHRVKTQSDTEELAITFESSHSALQLDTSEQHFSSMTSDHAANEVSARSFSEASNGVTLSTTQPTLALHMQMSVHPMTLADFLAPPLTGAIKPLSHCFHVEPSIQILHSLLDGVEYLHSENIVHRDLKPANIFLRHESNPRAAHACVDLFLCSDCRSAGSANPAKLSICIGDFGLVTQLASGDIDSDTPAEAAVGTEIYRPTNGNSGLPSTHLDIYALGVIACELLCKFNTQMERRDTLQSLRRGTLPRDLALGTSGKLRDCIASMLSPEATIGGIRKTLSNILSSPISSPSSPAPRRPSS</sequence>
<dbReference type="PANTHER" id="PTHR11042">
    <property type="entry name" value="EUKARYOTIC TRANSLATION INITIATION FACTOR 2-ALPHA KINASE EIF2-ALPHA KINASE -RELATED"/>
    <property type="match status" value="1"/>
</dbReference>
<comment type="caution">
    <text evidence="9">The sequence shown here is derived from an EMBL/GenBank/DDBJ whole genome shotgun (WGS) entry which is preliminary data.</text>
</comment>
<dbReference type="Proteomes" id="UP000070133">
    <property type="component" value="Unassembled WGS sequence"/>
</dbReference>
<dbReference type="SMART" id="SM00220">
    <property type="entry name" value="S_TKc"/>
    <property type="match status" value="1"/>
</dbReference>
<name>A0A139HDK3_9PEZI</name>
<dbReference type="Gene3D" id="3.30.200.20">
    <property type="entry name" value="Phosphorylase Kinase, domain 1"/>
    <property type="match status" value="1"/>
</dbReference>
<evidence type="ECO:0000313" key="10">
    <source>
        <dbReference type="Proteomes" id="UP000070133"/>
    </source>
</evidence>
<evidence type="ECO:0000256" key="6">
    <source>
        <dbReference type="PROSITE-ProRule" id="PRU10141"/>
    </source>
</evidence>
<accession>A0A139HDK3</accession>
<dbReference type="InterPro" id="IPR008271">
    <property type="entry name" value="Ser/Thr_kinase_AS"/>
</dbReference>
<evidence type="ECO:0000313" key="9">
    <source>
        <dbReference type="EMBL" id="KXT00507.1"/>
    </source>
</evidence>
<protein>
    <recommendedName>
        <fullName evidence="8">Protein kinase domain-containing protein</fullName>
    </recommendedName>
</protein>
<dbReference type="InterPro" id="IPR011009">
    <property type="entry name" value="Kinase-like_dom_sf"/>
</dbReference>
<evidence type="ECO:0000256" key="7">
    <source>
        <dbReference type="SAM" id="MobiDB-lite"/>
    </source>
</evidence>